<dbReference type="GO" id="GO:0046047">
    <property type="term" value="P:TTP catabolic process"/>
    <property type="evidence" value="ECO:0007669"/>
    <property type="project" value="TreeGrafter"/>
</dbReference>
<dbReference type="PANTHER" id="PTHR30522:SF0">
    <property type="entry name" value="NUCLEOSIDE TRIPHOSPHATE PYROPHOSPHOHYDROLASE"/>
    <property type="match status" value="1"/>
</dbReference>
<dbReference type="GO" id="GO:0047429">
    <property type="term" value="F:nucleoside triphosphate diphosphatase activity"/>
    <property type="evidence" value="ECO:0007669"/>
    <property type="project" value="TreeGrafter"/>
</dbReference>
<evidence type="ECO:0000313" key="4">
    <source>
        <dbReference type="Proteomes" id="UP000306740"/>
    </source>
</evidence>
<reference evidence="3 4" key="1">
    <citation type="submission" date="2019-05" db="EMBL/GenBank/DDBJ databases">
        <title>Mumia sp. nov., isolated from the intestinal contents of plateau pika (Ochotona curzoniae) in the Qinghai-Tibet plateau of China.</title>
        <authorList>
            <person name="Tian Z."/>
        </authorList>
    </citation>
    <scope>NUCLEOTIDE SEQUENCE [LARGE SCALE GENOMIC DNA]</scope>
    <source>
        <strain evidence="4">527</strain>
        <strain evidence="3">Z527</strain>
    </source>
</reference>
<dbReference type="GO" id="GO:0046076">
    <property type="term" value="P:dTTP catabolic process"/>
    <property type="evidence" value="ECO:0007669"/>
    <property type="project" value="TreeGrafter"/>
</dbReference>
<dbReference type="Gene3D" id="1.10.287.1080">
    <property type="entry name" value="MazG-like"/>
    <property type="match status" value="1"/>
</dbReference>
<dbReference type="AlphaFoldDB" id="A0A5C4N3S9"/>
<dbReference type="EMBL" id="VDFR01000011">
    <property type="protein sequence ID" value="TNC50892.1"/>
    <property type="molecule type" value="Genomic_DNA"/>
</dbReference>
<gene>
    <name evidence="3" type="ORF">FHE65_02640</name>
    <name evidence="2" type="ORF">FHE65_31060</name>
</gene>
<dbReference type="SUPFAM" id="SSF101386">
    <property type="entry name" value="all-alpha NTP pyrophosphatases"/>
    <property type="match status" value="1"/>
</dbReference>
<organism evidence="3 4">
    <name type="scientific">Mumia zhuanghuii</name>
    <dbReference type="NCBI Taxonomy" id="2585211"/>
    <lineage>
        <taxon>Bacteria</taxon>
        <taxon>Bacillati</taxon>
        <taxon>Actinomycetota</taxon>
        <taxon>Actinomycetes</taxon>
        <taxon>Propionibacteriales</taxon>
        <taxon>Nocardioidaceae</taxon>
        <taxon>Mumia</taxon>
    </lineage>
</organism>
<dbReference type="GO" id="GO:0046052">
    <property type="term" value="P:UTP catabolic process"/>
    <property type="evidence" value="ECO:0007669"/>
    <property type="project" value="TreeGrafter"/>
</dbReference>
<protein>
    <submittedName>
        <fullName evidence="3">MazG family protein</fullName>
    </submittedName>
</protein>
<dbReference type="OrthoDB" id="9808939at2"/>
<dbReference type="GO" id="GO:0006203">
    <property type="term" value="P:dGTP catabolic process"/>
    <property type="evidence" value="ECO:0007669"/>
    <property type="project" value="TreeGrafter"/>
</dbReference>
<dbReference type="FunFam" id="1.10.287.1080:FF:000001">
    <property type="entry name" value="Nucleoside triphosphate pyrophosphohydrolase"/>
    <property type="match status" value="1"/>
</dbReference>
<dbReference type="Proteomes" id="UP000306740">
    <property type="component" value="Unassembled WGS sequence"/>
</dbReference>
<dbReference type="GO" id="GO:0046081">
    <property type="term" value="P:dUTP catabolic process"/>
    <property type="evidence" value="ECO:0007669"/>
    <property type="project" value="TreeGrafter"/>
</dbReference>
<evidence type="ECO:0000313" key="3">
    <source>
        <dbReference type="EMBL" id="TNC50892.1"/>
    </source>
</evidence>
<evidence type="ECO:0000313" key="2">
    <source>
        <dbReference type="EMBL" id="TNC31616.1"/>
    </source>
</evidence>
<dbReference type="InterPro" id="IPR011551">
    <property type="entry name" value="NTP_PyrPHydrolase_MazG"/>
</dbReference>
<evidence type="ECO:0000259" key="1">
    <source>
        <dbReference type="Pfam" id="PF03819"/>
    </source>
</evidence>
<dbReference type="CDD" id="cd11528">
    <property type="entry name" value="NTP-PPase_MazG_Nterm"/>
    <property type="match status" value="1"/>
</dbReference>
<dbReference type="InterPro" id="IPR048015">
    <property type="entry name" value="NTP-PPase_MazG-like_N"/>
</dbReference>
<dbReference type="GO" id="GO:0006950">
    <property type="term" value="P:response to stress"/>
    <property type="evidence" value="ECO:0007669"/>
    <property type="project" value="UniProtKB-ARBA"/>
</dbReference>
<dbReference type="EMBL" id="VDFR01000202">
    <property type="protein sequence ID" value="TNC31616.1"/>
    <property type="molecule type" value="Genomic_DNA"/>
</dbReference>
<sequence>MPRRRVERVRILVTSPRVAPGLLTLEGWDALRAASLVLAPEEDPTVEAVRAAGIDVRVETLDGLTDAGADTVWIAPSGDVEWAHTLADSLLDRSANGADPAGEIEIVFGSYDLPGARLLDLVAVMDQLRVECPWTREQTHASLQQYLLEESYEVLDALDRGDTDELREELGDLLMQVVFHAAVAARPVDGADEDGWDIDDVAAGIVEKLVRRNPHVFGDGDAATADEVDAAWQRLKATEKQRTSVLDGVPPTLPALAYADKVVGRLQRDGDVPVPDGGTLGERLLALVLEARATGEDPEAALRRTVNALVP</sequence>
<accession>A0A5C4N3S9</accession>
<dbReference type="InterPro" id="IPR004518">
    <property type="entry name" value="MazG-like_dom"/>
</dbReference>
<proteinExistence type="predicted"/>
<feature type="domain" description="NTP pyrophosphohydrolase MazG-like" evidence="1">
    <location>
        <begin position="138"/>
        <end position="217"/>
    </location>
</feature>
<dbReference type="Pfam" id="PF03819">
    <property type="entry name" value="MazG"/>
    <property type="match status" value="1"/>
</dbReference>
<dbReference type="NCBIfam" id="TIGR00444">
    <property type="entry name" value="mazG"/>
    <property type="match status" value="1"/>
</dbReference>
<comment type="caution">
    <text evidence="3">The sequence shown here is derived from an EMBL/GenBank/DDBJ whole genome shotgun (WGS) entry which is preliminary data.</text>
</comment>
<dbReference type="PANTHER" id="PTHR30522">
    <property type="entry name" value="NUCLEOSIDE TRIPHOSPHATE PYROPHOSPHOHYDROLASE"/>
    <property type="match status" value="1"/>
</dbReference>
<dbReference type="GO" id="GO:0046061">
    <property type="term" value="P:dATP catabolic process"/>
    <property type="evidence" value="ECO:0007669"/>
    <property type="project" value="TreeGrafter"/>
</dbReference>
<name>A0A5C4N3S9_9ACTN</name>